<dbReference type="InterPro" id="IPR046338">
    <property type="entry name" value="GAIN_dom_sf"/>
</dbReference>
<feature type="transmembrane region" description="Helical" evidence="9">
    <location>
        <begin position="865"/>
        <end position="892"/>
    </location>
</feature>
<dbReference type="SMART" id="SM00303">
    <property type="entry name" value="GPS"/>
    <property type="match status" value="1"/>
</dbReference>
<feature type="compositionally biased region" description="Polar residues" evidence="8">
    <location>
        <begin position="1016"/>
        <end position="1029"/>
    </location>
</feature>
<feature type="chain" id="PRO_5004867956" evidence="10">
    <location>
        <begin position="27"/>
        <end position="1070"/>
    </location>
</feature>
<evidence type="ECO:0000256" key="5">
    <source>
        <dbReference type="ARBA" id="ARBA00023136"/>
    </source>
</evidence>
<reference evidence="14" key="3">
    <citation type="submission" date="2025-09" db="UniProtKB">
        <authorList>
            <consortium name="Ensembl"/>
        </authorList>
    </citation>
    <scope>IDENTIFICATION</scope>
</reference>
<dbReference type="Gene3D" id="2.60.220.50">
    <property type="match status" value="1"/>
</dbReference>
<dbReference type="HOGENOM" id="CLU_015074_0_0_1"/>
<keyword evidence="3 9" id="KW-0812">Transmembrane</keyword>
<evidence type="ECO:0000259" key="11">
    <source>
        <dbReference type="PROSITE" id="PS50221"/>
    </source>
</evidence>
<dbReference type="GO" id="GO:0007166">
    <property type="term" value="P:cell surface receptor signaling pathway"/>
    <property type="evidence" value="ECO:0007669"/>
    <property type="project" value="InterPro"/>
</dbReference>
<dbReference type="FunFam" id="2.60.220.50:FF:000080">
    <property type="entry name" value="Adhesion G protein-coupled receptor D2"/>
    <property type="match status" value="1"/>
</dbReference>
<dbReference type="InParanoid" id="W5MCX3"/>
<evidence type="ECO:0000256" key="6">
    <source>
        <dbReference type="ARBA" id="ARBA00023157"/>
    </source>
</evidence>
<dbReference type="SMART" id="SM00159">
    <property type="entry name" value="PTX"/>
    <property type="match status" value="1"/>
</dbReference>
<dbReference type="InterPro" id="IPR001759">
    <property type="entry name" value="PTX_dom"/>
</dbReference>
<protein>
    <submittedName>
        <fullName evidence="14">Adhesion G protein-coupled receptor D2</fullName>
    </submittedName>
</protein>
<evidence type="ECO:0000256" key="8">
    <source>
        <dbReference type="SAM" id="MobiDB-lite"/>
    </source>
</evidence>
<dbReference type="InterPro" id="IPR000832">
    <property type="entry name" value="GPCR_2_secretin-like"/>
</dbReference>
<proteinExistence type="inferred from homology"/>
<dbReference type="STRING" id="7918.ENSLOCP00000006232"/>
<name>W5MCX3_LEPOC</name>
<keyword evidence="4 9" id="KW-1133">Transmembrane helix</keyword>
<dbReference type="eggNOG" id="KOG4193">
    <property type="taxonomic scope" value="Eukaryota"/>
</dbReference>
<dbReference type="InterPro" id="IPR017981">
    <property type="entry name" value="GPCR_2-like_7TM"/>
</dbReference>
<feature type="transmembrane region" description="Helical" evidence="9">
    <location>
        <begin position="923"/>
        <end position="942"/>
    </location>
</feature>
<feature type="transmembrane region" description="Helical" evidence="9">
    <location>
        <begin position="724"/>
        <end position="749"/>
    </location>
</feature>
<dbReference type="FunFam" id="1.20.1070.10:FF:000252">
    <property type="entry name" value="Adhesion G protein-coupled receptor D2"/>
    <property type="match status" value="1"/>
</dbReference>
<feature type="transmembrane region" description="Helical" evidence="9">
    <location>
        <begin position="761"/>
        <end position="778"/>
    </location>
</feature>
<dbReference type="GO" id="GO:0004930">
    <property type="term" value="F:G protein-coupled receptor activity"/>
    <property type="evidence" value="ECO:0000318"/>
    <property type="project" value="GO_Central"/>
</dbReference>
<reference evidence="15" key="1">
    <citation type="submission" date="2011-12" db="EMBL/GenBank/DDBJ databases">
        <title>The Draft Genome of Lepisosteus oculatus.</title>
        <authorList>
            <consortium name="The Broad Institute Genome Assembly &amp; Analysis Group"/>
            <consortium name="Computational R&amp;D Group"/>
            <consortium name="and Sequencing Platform"/>
            <person name="Di Palma F."/>
            <person name="Alfoldi J."/>
            <person name="Johnson J."/>
            <person name="Berlin A."/>
            <person name="Gnerre S."/>
            <person name="Jaffe D."/>
            <person name="MacCallum I."/>
            <person name="Young S."/>
            <person name="Walker B.J."/>
            <person name="Lander E.S."/>
            <person name="Lindblad-Toh K."/>
        </authorList>
    </citation>
    <scope>NUCLEOTIDE SEQUENCE [LARGE SCALE GENOMIC DNA]</scope>
</reference>
<dbReference type="Gene3D" id="2.60.120.200">
    <property type="match status" value="1"/>
</dbReference>
<dbReference type="Gene3D" id="1.20.1070.10">
    <property type="entry name" value="Rhodopsin 7-helix transmembrane proteins"/>
    <property type="match status" value="1"/>
</dbReference>
<dbReference type="PROSITE" id="PS51828">
    <property type="entry name" value="PTX_2"/>
    <property type="match status" value="1"/>
</dbReference>
<evidence type="ECO:0000313" key="14">
    <source>
        <dbReference type="Ensembl" id="ENSLOCP00000006232.1"/>
    </source>
</evidence>
<keyword evidence="6" id="KW-1015">Disulfide bond</keyword>
<evidence type="ECO:0000256" key="2">
    <source>
        <dbReference type="ARBA" id="ARBA00007343"/>
    </source>
</evidence>
<feature type="transmembrane region" description="Helical" evidence="9">
    <location>
        <begin position="827"/>
        <end position="845"/>
    </location>
</feature>
<dbReference type="Proteomes" id="UP000018468">
    <property type="component" value="Linkage group LG21"/>
</dbReference>
<dbReference type="PRINTS" id="PR00249">
    <property type="entry name" value="GPCRSECRETIN"/>
</dbReference>
<dbReference type="GO" id="GO:0005886">
    <property type="term" value="C:plasma membrane"/>
    <property type="evidence" value="ECO:0000318"/>
    <property type="project" value="GO_Central"/>
</dbReference>
<dbReference type="InterPro" id="IPR000203">
    <property type="entry name" value="GPS"/>
</dbReference>
<sequence length="1070" mass="119590">MIGDRGKSSFLVYFVLVSSITGKIRSWECENWRNSQVFGSSECFYETPEDVFQFVNISMDFWQANGFCQHHFSKLLSDEMDSDVEYTSKLLQAAQMKHPIWIVDVYHYNWRFPPFLGKYVSIPALNFKEESHAMYARVDIEFPPLPAVTVCARVQWHSANSQVSTVFSYAALQLTNEFQLRGQQDKDGNIILALIVHGNHKPYKASFRNDGKWHHLCVTWQKYNGNWAIHVDGKRRDSGNGTETSRNIYGSGIFIIGHDQDSFGGNFTEPFVGNITALGIWNKTLDEHQINDLSVCSHISGDLMFMWNLSQMTVKPAPQLSLTKLWTLCAADPKQIPSEECRTISVDPSQQLSLYKYVPCQRTLPFVCKHNKDSFLKMKEIEEALEGKPSHFMHCLTQLSNDTNTSFSVAVRDLSVPEVHDILKFSQQALVDVGTPLEPADMVSLVQFLSQAAAVKIRGNESHDAIRNMSSFFITVADTMFREENINKWMAVKEIVNGPMTVVHSIDRMVANLNPLLMAKKSRIVFDSTNIKLEVRQKGLGSGADGSDFHGPTPENETKVDFITVPEDKIQQLYQHGIQNITLINTWYGSLLPLFGIEDNITQFSTVTDGSQNNGPRHVGTVLGSSVISATVLGDNRPVNTAVNYELRHRLENLHGAEYEPICAFWDFHLKPEKGGSWSTEGCFITSLGYESTTCFCNHTTNFALLLQIYEVQRTPQDENALRILTFVGCGVSLCGLTMTFILFIAVGVPNSDRTTVHKNLIFALGVAQLLLMFSDLASTNKGLCTAVTALLHLFFLGSFSWMLVEGLLLWSKVVSVNISEDRRMKLYYAIGWGLPVVIVGITLATSFNKYVADNYCWLNAQTDVIWAFVGPVIFVLSVNTVVLFRVVMVTVASARRRSKMLTPSTASQIHALDLTWTATKPVIILLPVLGLTWLCGILVHLSVILAYIFIAMNAFQGLYIFLVYAVYNSEVRNAIRRMKEKKKALSFTNCSQPISFLTSQRATGSWDNSKPHPSASENSESSAGQTGSTKKSLVIQNESFGKDSFVSFSLKPASGNQGVQLTAFKPSGC</sequence>
<comment type="caution">
    <text evidence="7">Lacks conserved residue(s) required for the propagation of feature annotation.</text>
</comment>
<evidence type="ECO:0000256" key="1">
    <source>
        <dbReference type="ARBA" id="ARBA00004141"/>
    </source>
</evidence>
<dbReference type="InterPro" id="IPR057244">
    <property type="entry name" value="GAIN_B"/>
</dbReference>
<feature type="domain" description="G-protein coupled receptors family 2 profile 2" evidence="12">
    <location>
        <begin position="722"/>
        <end position="969"/>
    </location>
</feature>
<dbReference type="EMBL" id="AHAT01024944">
    <property type="status" value="NOT_ANNOTATED_CDS"/>
    <property type="molecule type" value="Genomic_DNA"/>
</dbReference>
<dbReference type="FunFam" id="2.60.120.200:FF:000171">
    <property type="entry name" value="Adhesion G-protein coupled receptor D2"/>
    <property type="match status" value="1"/>
</dbReference>
<dbReference type="PANTHER" id="PTHR12011:SF58">
    <property type="entry name" value="ADHESION G-PROTEIN COUPLED RECEPTOR D2"/>
    <property type="match status" value="1"/>
</dbReference>
<feature type="transmembrane region" description="Helical" evidence="9">
    <location>
        <begin position="790"/>
        <end position="815"/>
    </location>
</feature>
<feature type="domain" description="GAIN-B" evidence="11">
    <location>
        <begin position="522"/>
        <end position="713"/>
    </location>
</feature>
<dbReference type="PANTHER" id="PTHR12011">
    <property type="entry name" value="ADHESION G-PROTEIN COUPLED RECEPTOR"/>
    <property type="match status" value="1"/>
</dbReference>
<dbReference type="Ensembl" id="ENSLOCT00000006240.1">
    <property type="protein sequence ID" value="ENSLOCP00000006232.1"/>
    <property type="gene ID" value="ENSLOCG00000005172.1"/>
</dbReference>
<comment type="subcellular location">
    <subcellularLocation>
        <location evidence="1">Membrane</location>
        <topology evidence="1">Multi-pass membrane protein</topology>
    </subcellularLocation>
</comment>
<feature type="domain" description="Pentraxin (PTX)" evidence="13">
    <location>
        <begin position="121"/>
        <end position="327"/>
    </location>
</feature>
<dbReference type="Pfam" id="PF00002">
    <property type="entry name" value="7tm_2"/>
    <property type="match status" value="1"/>
</dbReference>
<feature type="transmembrane region" description="Helical" evidence="9">
    <location>
        <begin position="948"/>
        <end position="968"/>
    </location>
</feature>
<dbReference type="SUPFAM" id="SSF49899">
    <property type="entry name" value="Concanavalin A-like lectins/glucanases"/>
    <property type="match status" value="1"/>
</dbReference>
<reference evidence="14" key="2">
    <citation type="submission" date="2025-08" db="UniProtKB">
        <authorList>
            <consortium name="Ensembl"/>
        </authorList>
    </citation>
    <scope>IDENTIFICATION</scope>
</reference>
<evidence type="ECO:0000256" key="3">
    <source>
        <dbReference type="ARBA" id="ARBA00022692"/>
    </source>
</evidence>
<organism evidence="14 15">
    <name type="scientific">Lepisosteus oculatus</name>
    <name type="common">Spotted gar</name>
    <dbReference type="NCBI Taxonomy" id="7918"/>
    <lineage>
        <taxon>Eukaryota</taxon>
        <taxon>Metazoa</taxon>
        <taxon>Chordata</taxon>
        <taxon>Craniata</taxon>
        <taxon>Vertebrata</taxon>
        <taxon>Euteleostomi</taxon>
        <taxon>Actinopterygii</taxon>
        <taxon>Neopterygii</taxon>
        <taxon>Holostei</taxon>
        <taxon>Semionotiformes</taxon>
        <taxon>Lepisosteidae</taxon>
        <taxon>Lepisosteus</taxon>
    </lineage>
</organism>
<dbReference type="InterPro" id="IPR013320">
    <property type="entry name" value="ConA-like_dom_sf"/>
</dbReference>
<dbReference type="AlphaFoldDB" id="W5MCX3"/>
<dbReference type="PROSITE" id="PS50261">
    <property type="entry name" value="G_PROTEIN_RECEP_F2_4"/>
    <property type="match status" value="1"/>
</dbReference>
<evidence type="ECO:0000259" key="13">
    <source>
        <dbReference type="PROSITE" id="PS51828"/>
    </source>
</evidence>
<dbReference type="Bgee" id="ENSLOCG00000005172">
    <property type="expression patterns" value="Expressed in bone element and 10 other cell types or tissues"/>
</dbReference>
<keyword evidence="5 9" id="KW-0472">Membrane</keyword>
<evidence type="ECO:0000259" key="12">
    <source>
        <dbReference type="PROSITE" id="PS50261"/>
    </source>
</evidence>
<keyword evidence="10" id="KW-0732">Signal</keyword>
<accession>W5MCX3</accession>
<evidence type="ECO:0000313" key="15">
    <source>
        <dbReference type="Proteomes" id="UP000018468"/>
    </source>
</evidence>
<dbReference type="GeneTree" id="ENSGT00940000161534"/>
<evidence type="ECO:0000256" key="4">
    <source>
        <dbReference type="ARBA" id="ARBA00022989"/>
    </source>
</evidence>
<feature type="signal peptide" evidence="10">
    <location>
        <begin position="1"/>
        <end position="26"/>
    </location>
</feature>
<comment type="similarity">
    <text evidence="2">Belongs to the G-protein coupled receptor 2 family. Adhesion G-protein coupled receptor (ADGR) subfamily.</text>
</comment>
<dbReference type="Pfam" id="PF01825">
    <property type="entry name" value="GPS"/>
    <property type="match status" value="1"/>
</dbReference>
<evidence type="ECO:0000256" key="9">
    <source>
        <dbReference type="SAM" id="Phobius"/>
    </source>
</evidence>
<dbReference type="Pfam" id="PF00354">
    <property type="entry name" value="Pentaxin"/>
    <property type="match status" value="1"/>
</dbReference>
<dbReference type="GO" id="GO:0007186">
    <property type="term" value="P:G protein-coupled receptor signaling pathway"/>
    <property type="evidence" value="ECO:0000318"/>
    <property type="project" value="GO_Central"/>
</dbReference>
<dbReference type="OMA" id="SCEQQFG"/>
<dbReference type="PROSITE" id="PS50221">
    <property type="entry name" value="GAIN_B"/>
    <property type="match status" value="1"/>
</dbReference>
<dbReference type="EMBL" id="AHAT01024943">
    <property type="status" value="NOT_ANNOTATED_CDS"/>
    <property type="molecule type" value="Genomic_DNA"/>
</dbReference>
<dbReference type="SUPFAM" id="SSF81321">
    <property type="entry name" value="Family A G protein-coupled receptor-like"/>
    <property type="match status" value="1"/>
</dbReference>
<feature type="region of interest" description="Disordered" evidence="8">
    <location>
        <begin position="1002"/>
        <end position="1029"/>
    </location>
</feature>
<evidence type="ECO:0000256" key="10">
    <source>
        <dbReference type="SAM" id="SignalP"/>
    </source>
</evidence>
<keyword evidence="15" id="KW-1185">Reference proteome</keyword>
<evidence type="ECO:0000256" key="7">
    <source>
        <dbReference type="PROSITE-ProRule" id="PRU01172"/>
    </source>
</evidence>